<organism evidence="1">
    <name type="scientific">Schistocephalus solidus</name>
    <name type="common">Tapeworm</name>
    <dbReference type="NCBI Taxonomy" id="70667"/>
    <lineage>
        <taxon>Eukaryota</taxon>
        <taxon>Metazoa</taxon>
        <taxon>Spiralia</taxon>
        <taxon>Lophotrochozoa</taxon>
        <taxon>Platyhelminthes</taxon>
        <taxon>Cestoda</taxon>
        <taxon>Eucestoda</taxon>
        <taxon>Diphyllobothriidea</taxon>
        <taxon>Diphyllobothriidae</taxon>
        <taxon>Schistocephalus</taxon>
    </lineage>
</organism>
<evidence type="ECO:0000313" key="1">
    <source>
        <dbReference type="EMBL" id="JAP47863.1"/>
    </source>
</evidence>
<protein>
    <submittedName>
        <fullName evidence="1">Uncharacterized protein</fullName>
    </submittedName>
</protein>
<accession>A0A0X3P886</accession>
<reference evidence="1" key="1">
    <citation type="submission" date="2016-01" db="EMBL/GenBank/DDBJ databases">
        <title>Reference transcriptome for the parasite Schistocephalus solidus: insights into the molecular evolution of parasitism.</title>
        <authorList>
            <person name="Hebert F.O."/>
            <person name="Grambauer S."/>
            <person name="Barber I."/>
            <person name="Landry C.R."/>
            <person name="Aubin-Horth N."/>
        </authorList>
    </citation>
    <scope>NUCLEOTIDE SEQUENCE</scope>
</reference>
<dbReference type="AlphaFoldDB" id="A0A0X3P886"/>
<sequence>MRLLPGTRLFALPSRSLFNFIPQYLAIETVKLLLQSKYNETEKPLGHAQVLQLPKFWLRTYFRVEGTIYEQLKGTMGSPITGLIADAVLQRCQSLVFQHHRPKFWVWYGFYTFIFIRRDEVPRFKKSQQRLSGHKNDDGGGKNNQLAFLYTLICRKKCVHLNTKVSGKLQIRRNN</sequence>
<dbReference type="EMBL" id="GEEE01015362">
    <property type="protein sequence ID" value="JAP47863.1"/>
    <property type="molecule type" value="Transcribed_RNA"/>
</dbReference>
<gene>
    <name evidence="1" type="ORF">TR114574</name>
</gene>
<proteinExistence type="predicted"/>
<name>A0A0X3P886_SCHSO</name>